<gene>
    <name evidence="18 22" type="primary">lpxC</name>
    <name evidence="22" type="ORF">HYZ11_15960</name>
</gene>
<sequence length="705" mass="77166">MDKGHVLIVDDEDGILSSLEAILQDEGYRVVKASTGEHALDLVRAEVPDVILVDVWMPGIDGIKTLQAVKETSADTEVIVMSGHGNIDTAVAATKLGAFDFIEKPLSMETVLRVVSQAVQSRRARDAKTAGRAVSFIDGNDSKVADLRSALEDAAGDLRPLVLLGERGTGKRHLAHVLHNRGVTREGPFAPLHCRSLPSPKRKGEFLASLRRLLPAAESGTIYLDGWELAPAEERMEILDAFFLHAKDGHRLVVAIDEEGGEALALAAVAAGRVKGRELRLPPLRERRGDILILANFFLADAAREASREKEFSEDALAALYQYDWRGNVTELKSAVTRAAYTAPGRLVRAEHLPAPLQRGVLEANGAGAANFKEARREWERRFLSLHLIHNKWNVAATAHAVGMTPASLGRILKRHGIEPPAPVRRSAPGGSQRTIGRSLVLYGRGLHSGLKTGLIIEPLPPNSGIRFGSLTTSDTVAARVEFVDNTNHATNLRNGPVVARTIEHLMSALHAHGVTNLLVKIGEEVPVMDGSAVEFCRLLEEAGLEEQGEGAAPLTLDKVYEVGERGSPEGYIRAEPSDELVVSYLLDLPKPVGRQSYRYHHTGPESFQNEIAQARTFSFIWELESLERMGLGEGGRWGNVILVDKERVVNTELRYPDEFVRHKILDVMGDLYLLGRPLRAKVTAERTGHRHNVALVRLLTEALL</sequence>
<dbReference type="EC" id="3.5.1.108" evidence="4 18"/>
<dbReference type="InterPro" id="IPR015870">
    <property type="entry name" value="UDP-acyl_N-AcGlcN_deAcase_N"/>
</dbReference>
<evidence type="ECO:0000256" key="4">
    <source>
        <dbReference type="ARBA" id="ARBA00012745"/>
    </source>
</evidence>
<feature type="binding site" evidence="18">
    <location>
        <position position="667"/>
    </location>
    <ligand>
        <name>Zn(2+)</name>
        <dbReference type="ChEBI" id="CHEBI:29105"/>
    </ligand>
</feature>
<feature type="active site" description="Proton donor" evidence="18">
    <location>
        <position position="690"/>
    </location>
</feature>
<feature type="modified residue" description="4-aspartylphosphate" evidence="19">
    <location>
        <position position="54"/>
    </location>
</feature>
<dbReference type="Proteomes" id="UP000782312">
    <property type="component" value="Unassembled WGS sequence"/>
</dbReference>
<keyword evidence="8 18" id="KW-0479">Metal-binding</keyword>
<comment type="function">
    <text evidence="2 18">Catalyzes the hydrolysis of UDP-3-O-myristoyl-N-acetylglucosamine to form UDP-3-O-myristoylglucosamine and acetate, the committed step in lipid A biosynthesis.</text>
</comment>
<dbReference type="InterPro" id="IPR058031">
    <property type="entry name" value="AAA_lid_NorR"/>
</dbReference>
<dbReference type="PANTHER" id="PTHR33694">
    <property type="entry name" value="UDP-3-O-ACYL-N-ACETYLGLUCOSAMINE DEACETYLASE 1, MITOCHONDRIAL-RELATED"/>
    <property type="match status" value="1"/>
</dbReference>
<evidence type="ECO:0000313" key="22">
    <source>
        <dbReference type="EMBL" id="MBI3129101.1"/>
    </source>
</evidence>
<evidence type="ECO:0000256" key="12">
    <source>
        <dbReference type="ARBA" id="ARBA00022840"/>
    </source>
</evidence>
<dbReference type="PROSITE" id="PS50045">
    <property type="entry name" value="SIGMA54_INTERACT_4"/>
    <property type="match status" value="1"/>
</dbReference>
<dbReference type="SUPFAM" id="SSF54211">
    <property type="entry name" value="Ribosomal protein S5 domain 2-like"/>
    <property type="match status" value="2"/>
</dbReference>
<evidence type="ECO:0000256" key="1">
    <source>
        <dbReference type="ARBA" id="ARBA00001947"/>
    </source>
</evidence>
<keyword evidence="10 18" id="KW-0378">Hydrolase</keyword>
<comment type="cofactor">
    <cofactor evidence="1 18">
        <name>Zn(2+)</name>
        <dbReference type="ChEBI" id="CHEBI:29105"/>
    </cofactor>
</comment>
<evidence type="ECO:0000259" key="20">
    <source>
        <dbReference type="PROSITE" id="PS50045"/>
    </source>
</evidence>
<comment type="pathway">
    <text evidence="3 18">Glycolipid biosynthesis; lipid IV(A) biosynthesis; lipid IV(A) from (3R)-3-hydroxytetradecanoyl-[acyl-carrier-protein] and UDP-N-acetyl-alpha-D-glucosamine: step 2/6.</text>
</comment>
<accession>A0A932MRI7</accession>
<keyword evidence="5 18" id="KW-0444">Lipid biosynthesis</keyword>
<dbReference type="SMART" id="SM00448">
    <property type="entry name" value="REC"/>
    <property type="match status" value="1"/>
</dbReference>
<evidence type="ECO:0000256" key="8">
    <source>
        <dbReference type="ARBA" id="ARBA00022723"/>
    </source>
</evidence>
<evidence type="ECO:0000256" key="10">
    <source>
        <dbReference type="ARBA" id="ARBA00022801"/>
    </source>
</evidence>
<evidence type="ECO:0000256" key="2">
    <source>
        <dbReference type="ARBA" id="ARBA00002923"/>
    </source>
</evidence>
<feature type="binding site" evidence="18">
    <location>
        <position position="663"/>
    </location>
    <ligand>
        <name>Zn(2+)</name>
        <dbReference type="ChEBI" id="CHEBI:29105"/>
    </ligand>
</feature>
<dbReference type="EMBL" id="JACPUR010000038">
    <property type="protein sequence ID" value="MBI3129101.1"/>
    <property type="molecule type" value="Genomic_DNA"/>
</dbReference>
<evidence type="ECO:0000256" key="3">
    <source>
        <dbReference type="ARBA" id="ARBA00005002"/>
    </source>
</evidence>
<keyword evidence="12" id="KW-0067">ATP-binding</keyword>
<evidence type="ECO:0000256" key="6">
    <source>
        <dbReference type="ARBA" id="ARBA00022553"/>
    </source>
</evidence>
<dbReference type="InterPro" id="IPR002078">
    <property type="entry name" value="Sigma_54_int"/>
</dbReference>
<keyword evidence="15 18" id="KW-0443">Lipid metabolism</keyword>
<dbReference type="Gene3D" id="3.30.230.20">
    <property type="entry name" value="lpxc deacetylase, domain 1"/>
    <property type="match status" value="1"/>
</dbReference>
<feature type="binding site" evidence="18">
    <location>
        <position position="505"/>
    </location>
    <ligand>
        <name>Zn(2+)</name>
        <dbReference type="ChEBI" id="CHEBI:29105"/>
    </ligand>
</feature>
<feature type="domain" description="Sigma-54 factor interaction" evidence="20">
    <location>
        <begin position="137"/>
        <end position="341"/>
    </location>
</feature>
<evidence type="ECO:0000256" key="15">
    <source>
        <dbReference type="ARBA" id="ARBA00023098"/>
    </source>
</evidence>
<dbReference type="GO" id="GO:0005524">
    <property type="term" value="F:ATP binding"/>
    <property type="evidence" value="ECO:0007669"/>
    <property type="project" value="InterPro"/>
</dbReference>
<dbReference type="Gene3D" id="3.30.1700.10">
    <property type="entry name" value="lpxc deacetylase, domain 2"/>
    <property type="match status" value="1"/>
</dbReference>
<protein>
    <recommendedName>
        <fullName evidence="4 18">UDP-3-O-acyl-N-acetylglucosamine deacetylase</fullName>
        <shortName evidence="18">UDP-3-O-acyl-GlcNAc deacetylase</shortName>
        <ecNumber evidence="4 18">3.5.1.108</ecNumber>
    </recommendedName>
    <alternativeName>
        <fullName evidence="18">UDP-3-O-[R-3-hydroxymyristoyl]-N-acetylglucosamine deacetylase</fullName>
    </alternativeName>
</protein>
<dbReference type="Pfam" id="PF25601">
    <property type="entry name" value="AAA_lid_14"/>
    <property type="match status" value="1"/>
</dbReference>
<keyword evidence="6 19" id="KW-0597">Phosphoprotein</keyword>
<keyword evidence="7 18" id="KW-0441">Lipid A biosynthesis</keyword>
<dbReference type="InterPro" id="IPR027417">
    <property type="entry name" value="P-loop_NTPase"/>
</dbReference>
<evidence type="ECO:0000313" key="23">
    <source>
        <dbReference type="Proteomes" id="UP000782312"/>
    </source>
</evidence>
<dbReference type="Gene3D" id="3.40.50.300">
    <property type="entry name" value="P-loop containing nucleotide triphosphate hydrolases"/>
    <property type="match status" value="1"/>
</dbReference>
<evidence type="ECO:0000256" key="11">
    <source>
        <dbReference type="ARBA" id="ARBA00022833"/>
    </source>
</evidence>
<dbReference type="InterPro" id="IPR004463">
    <property type="entry name" value="UDP-acyl_GlcNac_deAcase"/>
</dbReference>
<evidence type="ECO:0000256" key="9">
    <source>
        <dbReference type="ARBA" id="ARBA00022741"/>
    </source>
</evidence>
<dbReference type="GO" id="GO:0103117">
    <property type="term" value="F:UDP-3-O-acyl-N-acetylglucosamine deacetylase activity"/>
    <property type="evidence" value="ECO:0007669"/>
    <property type="project" value="UniProtKB-UniRule"/>
</dbReference>
<evidence type="ECO:0000259" key="21">
    <source>
        <dbReference type="PROSITE" id="PS50110"/>
    </source>
</evidence>
<evidence type="ECO:0000256" key="17">
    <source>
        <dbReference type="ARBA" id="ARBA00024535"/>
    </source>
</evidence>
<dbReference type="Pfam" id="PF03331">
    <property type="entry name" value="LpxC"/>
    <property type="match status" value="1"/>
</dbReference>
<keyword evidence="14" id="KW-0805">Transcription regulation</keyword>
<keyword evidence="16" id="KW-0804">Transcription</keyword>
<evidence type="ECO:0000256" key="16">
    <source>
        <dbReference type="ARBA" id="ARBA00023163"/>
    </source>
</evidence>
<dbReference type="GO" id="GO:0046872">
    <property type="term" value="F:metal ion binding"/>
    <property type="evidence" value="ECO:0007669"/>
    <property type="project" value="UniProtKB-KW"/>
</dbReference>
<dbReference type="GO" id="GO:0006355">
    <property type="term" value="P:regulation of DNA-templated transcription"/>
    <property type="evidence" value="ECO:0007669"/>
    <property type="project" value="InterPro"/>
</dbReference>
<dbReference type="SUPFAM" id="SSF46689">
    <property type="entry name" value="Homeodomain-like"/>
    <property type="match status" value="1"/>
</dbReference>
<dbReference type="SUPFAM" id="SSF52540">
    <property type="entry name" value="P-loop containing nucleoside triphosphate hydrolases"/>
    <property type="match status" value="1"/>
</dbReference>
<keyword evidence="13" id="KW-0902">Two-component regulatory system</keyword>
<dbReference type="InterPro" id="IPR009057">
    <property type="entry name" value="Homeodomain-like_sf"/>
</dbReference>
<evidence type="ECO:0000256" key="7">
    <source>
        <dbReference type="ARBA" id="ARBA00022556"/>
    </source>
</evidence>
<organism evidence="22 23">
    <name type="scientific">Tectimicrobiota bacterium</name>
    <dbReference type="NCBI Taxonomy" id="2528274"/>
    <lineage>
        <taxon>Bacteria</taxon>
        <taxon>Pseudomonadati</taxon>
        <taxon>Nitrospinota/Tectimicrobiota group</taxon>
        <taxon>Candidatus Tectimicrobiota</taxon>
    </lineage>
</organism>
<evidence type="ECO:0000256" key="5">
    <source>
        <dbReference type="ARBA" id="ARBA00022516"/>
    </source>
</evidence>
<feature type="domain" description="Response regulatory" evidence="21">
    <location>
        <begin position="5"/>
        <end position="119"/>
    </location>
</feature>
<dbReference type="HAMAP" id="MF_00388">
    <property type="entry name" value="LpxC"/>
    <property type="match status" value="1"/>
</dbReference>
<dbReference type="Gene3D" id="1.10.10.60">
    <property type="entry name" value="Homeodomain-like"/>
    <property type="match status" value="1"/>
</dbReference>
<dbReference type="Pfam" id="PF00158">
    <property type="entry name" value="Sigma54_activat"/>
    <property type="match status" value="1"/>
</dbReference>
<comment type="caution">
    <text evidence="22">The sequence shown here is derived from an EMBL/GenBank/DDBJ whole genome shotgun (WGS) entry which is preliminary data.</text>
</comment>
<dbReference type="AlphaFoldDB" id="A0A932MRI7"/>
<dbReference type="Gene3D" id="1.10.8.60">
    <property type="match status" value="1"/>
</dbReference>
<evidence type="ECO:0000256" key="13">
    <source>
        <dbReference type="ARBA" id="ARBA00023012"/>
    </source>
</evidence>
<evidence type="ECO:0000256" key="14">
    <source>
        <dbReference type="ARBA" id="ARBA00023015"/>
    </source>
</evidence>
<dbReference type="GO" id="GO:0000160">
    <property type="term" value="P:phosphorelay signal transduction system"/>
    <property type="evidence" value="ECO:0007669"/>
    <property type="project" value="UniProtKB-KW"/>
</dbReference>
<dbReference type="CDD" id="cd17550">
    <property type="entry name" value="REC_NtrX-like"/>
    <property type="match status" value="1"/>
</dbReference>
<dbReference type="InterPro" id="IPR011334">
    <property type="entry name" value="UDP-acyl_GlcNac_deAcase_C"/>
</dbReference>
<dbReference type="Pfam" id="PF00072">
    <property type="entry name" value="Response_reg"/>
    <property type="match status" value="1"/>
</dbReference>
<keyword evidence="9" id="KW-0547">Nucleotide-binding</keyword>
<dbReference type="PROSITE" id="PS50110">
    <property type="entry name" value="RESPONSE_REGULATORY"/>
    <property type="match status" value="1"/>
</dbReference>
<dbReference type="InterPro" id="IPR011006">
    <property type="entry name" value="CheY-like_superfamily"/>
</dbReference>
<dbReference type="PANTHER" id="PTHR33694:SF1">
    <property type="entry name" value="UDP-3-O-ACYL-N-ACETYLGLUCOSAMINE DEACETYLASE 1, MITOCHONDRIAL-RELATED"/>
    <property type="match status" value="1"/>
</dbReference>
<proteinExistence type="inferred from homology"/>
<dbReference type="GO" id="GO:0016020">
    <property type="term" value="C:membrane"/>
    <property type="evidence" value="ECO:0007669"/>
    <property type="project" value="GOC"/>
</dbReference>
<name>A0A932MRI7_UNCTE</name>
<comment type="catalytic activity">
    <reaction evidence="17 18">
        <text>a UDP-3-O-[(3R)-3-hydroxyacyl]-N-acetyl-alpha-D-glucosamine + H2O = a UDP-3-O-[(3R)-3-hydroxyacyl]-alpha-D-glucosamine + acetate</text>
        <dbReference type="Rhea" id="RHEA:67816"/>
        <dbReference type="ChEBI" id="CHEBI:15377"/>
        <dbReference type="ChEBI" id="CHEBI:30089"/>
        <dbReference type="ChEBI" id="CHEBI:137740"/>
        <dbReference type="ChEBI" id="CHEBI:173225"/>
        <dbReference type="EC" id="3.5.1.108"/>
    </reaction>
</comment>
<dbReference type="FunFam" id="3.40.50.2300:FF:000018">
    <property type="entry name" value="DNA-binding transcriptional regulator NtrC"/>
    <property type="match status" value="1"/>
</dbReference>
<dbReference type="NCBIfam" id="TIGR00325">
    <property type="entry name" value="lpxC"/>
    <property type="match status" value="1"/>
</dbReference>
<comment type="similarity">
    <text evidence="18">Belongs to the LpxC family.</text>
</comment>
<dbReference type="InterPro" id="IPR001789">
    <property type="entry name" value="Sig_transdc_resp-reg_receiver"/>
</dbReference>
<keyword evidence="11 18" id="KW-0862">Zinc</keyword>
<dbReference type="GO" id="GO:0009245">
    <property type="term" value="P:lipid A biosynthetic process"/>
    <property type="evidence" value="ECO:0007669"/>
    <property type="project" value="UniProtKB-UniRule"/>
</dbReference>
<evidence type="ECO:0000256" key="19">
    <source>
        <dbReference type="PROSITE-ProRule" id="PRU00169"/>
    </source>
</evidence>
<dbReference type="InterPro" id="IPR020568">
    <property type="entry name" value="Ribosomal_Su5_D2-typ_SF"/>
</dbReference>
<reference evidence="22" key="1">
    <citation type="submission" date="2020-07" db="EMBL/GenBank/DDBJ databases">
        <title>Huge and variable diversity of episymbiotic CPR bacteria and DPANN archaea in groundwater ecosystems.</title>
        <authorList>
            <person name="He C.Y."/>
            <person name="Keren R."/>
            <person name="Whittaker M."/>
            <person name="Farag I.F."/>
            <person name="Doudna J."/>
            <person name="Cate J.H.D."/>
            <person name="Banfield J.F."/>
        </authorList>
    </citation>
    <scope>NUCLEOTIDE SEQUENCE</scope>
    <source>
        <strain evidence="22">NC_groundwater_763_Ag_S-0.2um_68_21</strain>
    </source>
</reference>
<dbReference type="Gene3D" id="3.40.50.2300">
    <property type="match status" value="1"/>
</dbReference>
<evidence type="ECO:0000256" key="18">
    <source>
        <dbReference type="HAMAP-Rule" id="MF_00388"/>
    </source>
</evidence>
<dbReference type="SUPFAM" id="SSF52172">
    <property type="entry name" value="CheY-like"/>
    <property type="match status" value="1"/>
</dbReference>